<dbReference type="AlphaFoldDB" id="A0A2D4K4W2"/>
<evidence type="ECO:0000313" key="3">
    <source>
        <dbReference type="EMBL" id="LAB03781.1"/>
    </source>
</evidence>
<sequence>MGISSKDLGNLALCDQQLPHERPGEQTSAAGGASRERRQQRSAGVAERKGAKMSRTVSLYVLLELSGGIWGFLEWLLCAVLLCYGFTPCYWHFQKWLLCTAILGSPSEGRTSWGGSCFSCCAVAPGCLPAPEP</sequence>
<dbReference type="EMBL" id="IACL01027919">
    <property type="protein sequence ID" value="LAB03781.1"/>
    <property type="molecule type" value="Transcribed_RNA"/>
</dbReference>
<reference evidence="3" key="1">
    <citation type="submission" date="2017-07" db="EMBL/GenBank/DDBJ databases">
        <authorList>
            <person name="Mikheyev A."/>
            <person name="Grau M."/>
        </authorList>
    </citation>
    <scope>NUCLEOTIDE SEQUENCE</scope>
    <source>
        <tissue evidence="3">Venom_gland</tissue>
    </source>
</reference>
<proteinExistence type="predicted"/>
<keyword evidence="2" id="KW-1133">Transmembrane helix</keyword>
<feature type="region of interest" description="Disordered" evidence="1">
    <location>
        <begin position="21"/>
        <end position="52"/>
    </location>
</feature>
<reference evidence="3" key="2">
    <citation type="submission" date="2017-11" db="EMBL/GenBank/DDBJ databases">
        <title>Coralsnake Venomics: Analyses of Venom Gland Transcriptomes and Proteomes of Six Brazilian Taxa.</title>
        <authorList>
            <person name="Aird S.D."/>
            <person name="Jorge da Silva N."/>
            <person name="Qiu L."/>
            <person name="Villar-Briones A."/>
            <person name="Aparecida-Saddi V."/>
            <person name="Campos-Telles M.P."/>
            <person name="Grau M."/>
            <person name="Mikheyev A.S."/>
        </authorList>
    </citation>
    <scope>NUCLEOTIDE SEQUENCE</scope>
    <source>
        <tissue evidence="3">Venom_gland</tissue>
    </source>
</reference>
<evidence type="ECO:0000256" key="1">
    <source>
        <dbReference type="SAM" id="MobiDB-lite"/>
    </source>
</evidence>
<keyword evidence="2" id="KW-0472">Membrane</keyword>
<name>A0A2D4K4W2_9SAUR</name>
<protein>
    <submittedName>
        <fullName evidence="3">Uncharacterized protein</fullName>
    </submittedName>
</protein>
<keyword evidence="2" id="KW-0812">Transmembrane</keyword>
<feature type="transmembrane region" description="Helical" evidence="2">
    <location>
        <begin position="57"/>
        <end position="87"/>
    </location>
</feature>
<accession>A0A2D4K4W2</accession>
<organism evidence="3">
    <name type="scientific">Micrurus paraensis</name>
    <dbReference type="NCBI Taxonomy" id="1970185"/>
    <lineage>
        <taxon>Eukaryota</taxon>
        <taxon>Metazoa</taxon>
        <taxon>Chordata</taxon>
        <taxon>Craniata</taxon>
        <taxon>Vertebrata</taxon>
        <taxon>Euteleostomi</taxon>
        <taxon>Lepidosauria</taxon>
        <taxon>Squamata</taxon>
        <taxon>Bifurcata</taxon>
        <taxon>Unidentata</taxon>
        <taxon>Episquamata</taxon>
        <taxon>Toxicofera</taxon>
        <taxon>Serpentes</taxon>
        <taxon>Colubroidea</taxon>
        <taxon>Elapidae</taxon>
        <taxon>Elapinae</taxon>
        <taxon>Micrurus</taxon>
    </lineage>
</organism>
<evidence type="ECO:0000256" key="2">
    <source>
        <dbReference type="SAM" id="Phobius"/>
    </source>
</evidence>